<protein>
    <recommendedName>
        <fullName evidence="3">Kanamycin B dioxygenase</fullName>
    </recommendedName>
</protein>
<evidence type="ECO:0008006" key="3">
    <source>
        <dbReference type="Google" id="ProtNLM"/>
    </source>
</evidence>
<dbReference type="Gene3D" id="2.60.120.620">
    <property type="entry name" value="q2cbj1_9rhob like domain"/>
    <property type="match status" value="1"/>
</dbReference>
<evidence type="ECO:0000313" key="1">
    <source>
        <dbReference type="EMBL" id="PSS28415.1"/>
    </source>
</evidence>
<dbReference type="InterPro" id="IPR051961">
    <property type="entry name" value="Fungal_Metabolite_Diox"/>
</dbReference>
<dbReference type="Proteomes" id="UP000241818">
    <property type="component" value="Unassembled WGS sequence"/>
</dbReference>
<keyword evidence="2" id="KW-1185">Reference proteome</keyword>
<dbReference type="PANTHER" id="PTHR37563:SF2">
    <property type="entry name" value="PHYTANOYL-COA DIOXYGENASE FAMILY PROTEIN (AFU_ORTHOLOGUE AFUA_2G03330)"/>
    <property type="match status" value="1"/>
</dbReference>
<organism evidence="1 2">
    <name type="scientific">Amorphotheca resinae ATCC 22711</name>
    <dbReference type="NCBI Taxonomy" id="857342"/>
    <lineage>
        <taxon>Eukaryota</taxon>
        <taxon>Fungi</taxon>
        <taxon>Dikarya</taxon>
        <taxon>Ascomycota</taxon>
        <taxon>Pezizomycotina</taxon>
        <taxon>Leotiomycetes</taxon>
        <taxon>Helotiales</taxon>
        <taxon>Amorphothecaceae</taxon>
        <taxon>Amorphotheca</taxon>
    </lineage>
</organism>
<dbReference type="AlphaFoldDB" id="A0A2T3BGB0"/>
<proteinExistence type="predicted"/>
<gene>
    <name evidence="1" type="ORF">M430DRAFT_132862</name>
</gene>
<dbReference type="InParanoid" id="A0A2T3BGB0"/>
<sequence>MVTISSQPVGQAEPPRQIRATPSELKNCKYDAANVQAALEALHQDGFVVLKSVVDVAHVDSLNSYMSKEADEIVKNNSKPFNQGVKSNFLQAPPLKDPDYLYDDVFFNPFVIQLMNAYLGANPIWAFVTGNNALPRTHGLRQPVHKDITFFHPQCPFFVIANVPLCPFSPATGSTEFWLGSHASTSGADQVLATPEAKLANAKLRVGEPNTFVRPEVVEERRKIRPPIQPTCEKGDIMLRDLRTWHAGMPNESDQYRIMIALGYQAQWYPNHTLRAKLPLSQGNFFMKHGGQPVEVRADLLPDDSDFGKLNDVFSFRSSLD</sequence>
<dbReference type="PANTHER" id="PTHR37563">
    <property type="entry name" value="PHYTANOYL-COA DIOXYGENASE FAMILY PROTEIN (AFU_ORTHOLOGUE AFUA_2G03330)"/>
    <property type="match status" value="1"/>
</dbReference>
<dbReference type="InterPro" id="IPR008775">
    <property type="entry name" value="Phytyl_CoA_dOase-like"/>
</dbReference>
<dbReference type="Pfam" id="PF05721">
    <property type="entry name" value="PhyH"/>
    <property type="match status" value="1"/>
</dbReference>
<name>A0A2T3BGB0_AMORE</name>
<dbReference type="OrthoDB" id="407832at2759"/>
<dbReference type="GeneID" id="36570353"/>
<evidence type="ECO:0000313" key="2">
    <source>
        <dbReference type="Proteomes" id="UP000241818"/>
    </source>
</evidence>
<accession>A0A2T3BGB0</accession>
<reference evidence="1 2" key="1">
    <citation type="journal article" date="2018" name="New Phytol.">
        <title>Comparative genomics and transcriptomics depict ericoid mycorrhizal fungi as versatile saprotrophs and plant mutualists.</title>
        <authorList>
            <person name="Martino E."/>
            <person name="Morin E."/>
            <person name="Grelet G.A."/>
            <person name="Kuo A."/>
            <person name="Kohler A."/>
            <person name="Daghino S."/>
            <person name="Barry K.W."/>
            <person name="Cichocki N."/>
            <person name="Clum A."/>
            <person name="Dockter R.B."/>
            <person name="Hainaut M."/>
            <person name="Kuo R.C."/>
            <person name="LaButti K."/>
            <person name="Lindahl B.D."/>
            <person name="Lindquist E.A."/>
            <person name="Lipzen A."/>
            <person name="Khouja H.R."/>
            <person name="Magnuson J."/>
            <person name="Murat C."/>
            <person name="Ohm R.A."/>
            <person name="Singer S.W."/>
            <person name="Spatafora J.W."/>
            <person name="Wang M."/>
            <person name="Veneault-Fourrey C."/>
            <person name="Henrissat B."/>
            <person name="Grigoriev I.V."/>
            <person name="Martin F.M."/>
            <person name="Perotto S."/>
        </authorList>
    </citation>
    <scope>NUCLEOTIDE SEQUENCE [LARGE SCALE GENOMIC DNA]</scope>
    <source>
        <strain evidence="1 2">ATCC 22711</strain>
    </source>
</reference>
<dbReference type="EMBL" id="KZ679006">
    <property type="protein sequence ID" value="PSS28415.1"/>
    <property type="molecule type" value="Genomic_DNA"/>
</dbReference>
<dbReference type="SUPFAM" id="SSF51197">
    <property type="entry name" value="Clavaminate synthase-like"/>
    <property type="match status" value="1"/>
</dbReference>
<dbReference type="RefSeq" id="XP_024725940.1">
    <property type="nucleotide sequence ID" value="XM_024862272.1"/>
</dbReference>